<evidence type="ECO:0000256" key="1">
    <source>
        <dbReference type="SAM" id="SignalP"/>
    </source>
</evidence>
<dbReference type="EMBL" id="JAHCMY010000001">
    <property type="protein sequence ID" value="MBS9523121.1"/>
    <property type="molecule type" value="Genomic_DNA"/>
</dbReference>
<dbReference type="AlphaFoldDB" id="A0AAP2CH47"/>
<dbReference type="InterPro" id="IPR025411">
    <property type="entry name" value="DUF4136"/>
</dbReference>
<accession>A0AAP2CH47</accession>
<dbReference type="RefSeq" id="WP_213943985.1">
    <property type="nucleotide sequence ID" value="NZ_JAHBGI010000003.1"/>
</dbReference>
<sequence>MYRFGLIVCVALLFSCRTAQVEVLDRHQDFSLVQYSSFRFIENDGEAFSRDYREKINFLKDQIVRQMEARGLTHDRENPELLVNIGIAVEDRVQTRQTGLVTDPGTFNYIGQRRYTWKSETVEVGRYQQGTMTIHLVDPVMGEAVWMGTVEKVLPRGAGHLQETVIRGVEKLFKQIDRD</sequence>
<feature type="chain" id="PRO_5043053473" evidence="1">
    <location>
        <begin position="22"/>
        <end position="179"/>
    </location>
</feature>
<keyword evidence="1" id="KW-0732">Signal</keyword>
<evidence type="ECO:0000259" key="2">
    <source>
        <dbReference type="Pfam" id="PF13590"/>
    </source>
</evidence>
<protein>
    <submittedName>
        <fullName evidence="3">DUF4136 domain-containing protein</fullName>
    </submittedName>
</protein>
<evidence type="ECO:0000313" key="4">
    <source>
        <dbReference type="Proteomes" id="UP001319104"/>
    </source>
</evidence>
<reference evidence="3 4" key="1">
    <citation type="submission" date="2021-05" db="EMBL/GenBank/DDBJ databases">
        <authorList>
            <person name="Zhang Z.D."/>
            <person name="Osman G."/>
        </authorList>
    </citation>
    <scope>NUCLEOTIDE SEQUENCE [LARGE SCALE GENOMIC DNA]</scope>
    <source>
        <strain evidence="3 4">KCTC 32217</strain>
    </source>
</reference>
<dbReference type="Pfam" id="PF13590">
    <property type="entry name" value="DUF4136"/>
    <property type="match status" value="1"/>
</dbReference>
<keyword evidence="4" id="KW-1185">Reference proteome</keyword>
<dbReference type="PROSITE" id="PS51257">
    <property type="entry name" value="PROKAR_LIPOPROTEIN"/>
    <property type="match status" value="1"/>
</dbReference>
<proteinExistence type="predicted"/>
<feature type="signal peptide" evidence="1">
    <location>
        <begin position="1"/>
        <end position="21"/>
    </location>
</feature>
<comment type="caution">
    <text evidence="3">The sequence shown here is derived from an EMBL/GenBank/DDBJ whole genome shotgun (WGS) entry which is preliminary data.</text>
</comment>
<organism evidence="3 4">
    <name type="scientific">Litoribacter ruber</name>
    <dbReference type="NCBI Taxonomy" id="702568"/>
    <lineage>
        <taxon>Bacteria</taxon>
        <taxon>Pseudomonadati</taxon>
        <taxon>Bacteroidota</taxon>
        <taxon>Cytophagia</taxon>
        <taxon>Cytophagales</taxon>
        <taxon>Cyclobacteriaceae</taxon>
        <taxon>Litoribacter</taxon>
    </lineage>
</organism>
<evidence type="ECO:0000313" key="3">
    <source>
        <dbReference type="EMBL" id="MBS9523121.1"/>
    </source>
</evidence>
<feature type="domain" description="DUF4136" evidence="2">
    <location>
        <begin position="25"/>
        <end position="175"/>
    </location>
</feature>
<name>A0AAP2CH47_9BACT</name>
<dbReference type="Gene3D" id="3.30.160.670">
    <property type="match status" value="1"/>
</dbReference>
<dbReference type="Proteomes" id="UP001319104">
    <property type="component" value="Unassembled WGS sequence"/>
</dbReference>
<gene>
    <name evidence="3" type="ORF">KI659_03735</name>
</gene>